<evidence type="ECO:0000313" key="7">
    <source>
        <dbReference type="EMBL" id="BAS72681.1"/>
    </source>
</evidence>
<keyword evidence="3 6" id="KW-0812">Transmembrane</keyword>
<dbReference type="AlphaFoldDB" id="A0A0N7KD56"/>
<comment type="similarity">
    <text evidence="2">Belongs to the major facilitator superfamily. Proton-dependent oligopeptide transporter (POT/PTR) (TC 2.A.17) family.</text>
</comment>
<dbReference type="eggNOG" id="KOG1237">
    <property type="taxonomic scope" value="Eukaryota"/>
</dbReference>
<keyword evidence="5 6" id="KW-0472">Membrane</keyword>
<dbReference type="PaxDb" id="39947-A0A0N7KD56"/>
<evidence type="ECO:0000256" key="5">
    <source>
        <dbReference type="ARBA" id="ARBA00023136"/>
    </source>
</evidence>
<dbReference type="Proteomes" id="UP000059680">
    <property type="component" value="Chromosome 1"/>
</dbReference>
<gene>
    <name evidence="7" type="ordered locus">Os01g0556700</name>
    <name evidence="7" type="ORF">OSNPB_010556700</name>
</gene>
<feature type="transmembrane region" description="Helical" evidence="6">
    <location>
        <begin position="52"/>
        <end position="76"/>
    </location>
</feature>
<keyword evidence="4 6" id="KW-1133">Transmembrane helix</keyword>
<dbReference type="Gramene" id="Os01t0556700-00">
    <property type="protein sequence ID" value="Os01t0556700-00"/>
    <property type="gene ID" value="Os01g0556700"/>
</dbReference>
<reference evidence="7 8" key="2">
    <citation type="journal article" date="2013" name="Plant Cell Physiol.">
        <title>Rice Annotation Project Database (RAP-DB): an integrative and interactive database for rice genomics.</title>
        <authorList>
            <person name="Sakai H."/>
            <person name="Lee S.S."/>
            <person name="Tanaka T."/>
            <person name="Numa H."/>
            <person name="Kim J."/>
            <person name="Kawahara Y."/>
            <person name="Wakimoto H."/>
            <person name="Yang C.C."/>
            <person name="Iwamoto M."/>
            <person name="Abe T."/>
            <person name="Yamada Y."/>
            <person name="Muto A."/>
            <person name="Inokuchi H."/>
            <person name="Ikemura T."/>
            <person name="Matsumoto T."/>
            <person name="Sasaki T."/>
            <person name="Itoh T."/>
        </authorList>
    </citation>
    <scope>NUCLEOTIDE SEQUENCE [LARGE SCALE GENOMIC DNA]</scope>
    <source>
        <strain evidence="8">cv. Nipponbare</strain>
    </source>
</reference>
<feature type="non-terminal residue" evidence="7">
    <location>
        <position position="1"/>
    </location>
</feature>
<dbReference type="InterPro" id="IPR036259">
    <property type="entry name" value="MFS_trans_sf"/>
</dbReference>
<dbReference type="STRING" id="39947.A0A0N7KD56"/>
<dbReference type="InParanoid" id="A0A0N7KD56"/>
<evidence type="ECO:0000256" key="3">
    <source>
        <dbReference type="ARBA" id="ARBA00022692"/>
    </source>
</evidence>
<protein>
    <submittedName>
        <fullName evidence="7">Os01g0556700 protein</fullName>
    </submittedName>
</protein>
<reference evidence="8" key="1">
    <citation type="journal article" date="2005" name="Nature">
        <title>The map-based sequence of the rice genome.</title>
        <authorList>
            <consortium name="International rice genome sequencing project (IRGSP)"/>
            <person name="Matsumoto T."/>
            <person name="Wu J."/>
            <person name="Kanamori H."/>
            <person name="Katayose Y."/>
            <person name="Fujisawa M."/>
            <person name="Namiki N."/>
            <person name="Mizuno H."/>
            <person name="Yamamoto K."/>
            <person name="Antonio B.A."/>
            <person name="Baba T."/>
            <person name="Sakata K."/>
            <person name="Nagamura Y."/>
            <person name="Aoki H."/>
            <person name="Arikawa K."/>
            <person name="Arita K."/>
            <person name="Bito T."/>
            <person name="Chiden Y."/>
            <person name="Fujitsuka N."/>
            <person name="Fukunaka R."/>
            <person name="Hamada M."/>
            <person name="Harada C."/>
            <person name="Hayashi A."/>
            <person name="Hijishita S."/>
            <person name="Honda M."/>
            <person name="Hosokawa S."/>
            <person name="Ichikawa Y."/>
            <person name="Idonuma A."/>
            <person name="Iijima M."/>
            <person name="Ikeda M."/>
            <person name="Ikeno M."/>
            <person name="Ito K."/>
            <person name="Ito S."/>
            <person name="Ito T."/>
            <person name="Ito Y."/>
            <person name="Ito Y."/>
            <person name="Iwabuchi A."/>
            <person name="Kamiya K."/>
            <person name="Karasawa W."/>
            <person name="Kurita K."/>
            <person name="Katagiri S."/>
            <person name="Kikuta A."/>
            <person name="Kobayashi H."/>
            <person name="Kobayashi N."/>
            <person name="Machita K."/>
            <person name="Maehara T."/>
            <person name="Masukawa M."/>
            <person name="Mizubayashi T."/>
            <person name="Mukai Y."/>
            <person name="Nagasaki H."/>
            <person name="Nagata Y."/>
            <person name="Naito S."/>
            <person name="Nakashima M."/>
            <person name="Nakama Y."/>
            <person name="Nakamichi Y."/>
            <person name="Nakamura M."/>
            <person name="Meguro A."/>
            <person name="Negishi M."/>
            <person name="Ohta I."/>
            <person name="Ohta T."/>
            <person name="Okamoto M."/>
            <person name="Ono N."/>
            <person name="Saji S."/>
            <person name="Sakaguchi M."/>
            <person name="Sakai K."/>
            <person name="Shibata M."/>
            <person name="Shimokawa T."/>
            <person name="Song J."/>
            <person name="Takazaki Y."/>
            <person name="Terasawa K."/>
            <person name="Tsugane M."/>
            <person name="Tsuji K."/>
            <person name="Ueda S."/>
            <person name="Waki K."/>
            <person name="Yamagata H."/>
            <person name="Yamamoto M."/>
            <person name="Yamamoto S."/>
            <person name="Yamane H."/>
            <person name="Yoshiki S."/>
            <person name="Yoshihara R."/>
            <person name="Yukawa K."/>
            <person name="Zhong H."/>
            <person name="Yano M."/>
            <person name="Yuan Q."/>
            <person name="Ouyang S."/>
            <person name="Liu J."/>
            <person name="Jones K.M."/>
            <person name="Gansberger K."/>
            <person name="Moffat K."/>
            <person name="Hill J."/>
            <person name="Bera J."/>
            <person name="Fadrosh D."/>
            <person name="Jin S."/>
            <person name="Johri S."/>
            <person name="Kim M."/>
            <person name="Overton L."/>
            <person name="Reardon M."/>
            <person name="Tsitrin T."/>
            <person name="Vuong H."/>
            <person name="Weaver B."/>
            <person name="Ciecko A."/>
            <person name="Tallon L."/>
            <person name="Jackson J."/>
            <person name="Pai G."/>
            <person name="Aken S.V."/>
            <person name="Utterback T."/>
            <person name="Reidmuller S."/>
            <person name="Feldblyum T."/>
            <person name="Hsiao J."/>
            <person name="Zismann V."/>
            <person name="Iobst S."/>
            <person name="de Vazeille A.R."/>
            <person name="Buell C.R."/>
            <person name="Ying K."/>
            <person name="Li Y."/>
            <person name="Lu T."/>
            <person name="Huang Y."/>
            <person name="Zhao Q."/>
            <person name="Feng Q."/>
            <person name="Zhang L."/>
            <person name="Zhu J."/>
            <person name="Weng Q."/>
            <person name="Mu J."/>
            <person name="Lu Y."/>
            <person name="Fan D."/>
            <person name="Liu Y."/>
            <person name="Guan J."/>
            <person name="Zhang Y."/>
            <person name="Yu S."/>
            <person name="Liu X."/>
            <person name="Zhang Y."/>
            <person name="Hong G."/>
            <person name="Han B."/>
            <person name="Choisne N."/>
            <person name="Demange N."/>
            <person name="Orjeda G."/>
            <person name="Samain S."/>
            <person name="Cattolico L."/>
            <person name="Pelletier E."/>
            <person name="Couloux A."/>
            <person name="Segurens B."/>
            <person name="Wincker P."/>
            <person name="D'Hont A."/>
            <person name="Scarpelli C."/>
            <person name="Weissenbach J."/>
            <person name="Salanoubat M."/>
            <person name="Quetier F."/>
            <person name="Yu Y."/>
            <person name="Kim H.R."/>
            <person name="Rambo T."/>
            <person name="Currie J."/>
            <person name="Collura K."/>
            <person name="Luo M."/>
            <person name="Yang T."/>
            <person name="Ammiraju J.S.S."/>
            <person name="Engler F."/>
            <person name="Soderlund C."/>
            <person name="Wing R.A."/>
            <person name="Palmer L.E."/>
            <person name="de la Bastide M."/>
            <person name="Spiegel L."/>
            <person name="Nascimento L."/>
            <person name="Zutavern T."/>
            <person name="O'Shaughnessy A."/>
            <person name="Dike S."/>
            <person name="Dedhia N."/>
            <person name="Preston R."/>
            <person name="Balija V."/>
            <person name="McCombie W.R."/>
            <person name="Chow T."/>
            <person name="Chen H."/>
            <person name="Chung M."/>
            <person name="Chen C."/>
            <person name="Shaw J."/>
            <person name="Wu H."/>
            <person name="Hsiao K."/>
            <person name="Chao Y."/>
            <person name="Chu M."/>
            <person name="Cheng C."/>
            <person name="Hour A."/>
            <person name="Lee P."/>
            <person name="Lin S."/>
            <person name="Lin Y."/>
            <person name="Liou J."/>
            <person name="Liu S."/>
            <person name="Hsing Y."/>
            <person name="Raghuvanshi S."/>
            <person name="Mohanty A."/>
            <person name="Bharti A.K."/>
            <person name="Gaur A."/>
            <person name="Gupta V."/>
            <person name="Kumar D."/>
            <person name="Ravi V."/>
            <person name="Vij S."/>
            <person name="Kapur A."/>
            <person name="Khurana P."/>
            <person name="Khurana P."/>
            <person name="Khurana J.P."/>
            <person name="Tyagi A.K."/>
            <person name="Gaikwad K."/>
            <person name="Singh A."/>
            <person name="Dalal V."/>
            <person name="Srivastava S."/>
            <person name="Dixit A."/>
            <person name="Pal A.K."/>
            <person name="Ghazi I.A."/>
            <person name="Yadav M."/>
            <person name="Pandit A."/>
            <person name="Bhargava A."/>
            <person name="Sureshbabu K."/>
            <person name="Batra K."/>
            <person name="Sharma T.R."/>
            <person name="Mohapatra T."/>
            <person name="Singh N.K."/>
            <person name="Messing J."/>
            <person name="Nelson A.B."/>
            <person name="Fuks G."/>
            <person name="Kavchok S."/>
            <person name="Keizer G."/>
            <person name="Linton E."/>
            <person name="Llaca V."/>
            <person name="Song R."/>
            <person name="Tanyolac B."/>
            <person name="Young S."/>
            <person name="Ho-Il K."/>
            <person name="Hahn J.H."/>
            <person name="Sangsakoo G."/>
            <person name="Vanavichit A."/>
            <person name="de Mattos Luiz.A.T."/>
            <person name="Zimmer P.D."/>
            <person name="Malone G."/>
            <person name="Dellagostin O."/>
            <person name="de Oliveira A.C."/>
            <person name="Bevan M."/>
            <person name="Bancroft I."/>
            <person name="Minx P."/>
            <person name="Cordum H."/>
            <person name="Wilson R."/>
            <person name="Cheng Z."/>
            <person name="Jin W."/>
            <person name="Jiang J."/>
            <person name="Leong S.A."/>
            <person name="Iwama H."/>
            <person name="Gojobori T."/>
            <person name="Itoh T."/>
            <person name="Niimura Y."/>
            <person name="Fujii Y."/>
            <person name="Habara T."/>
            <person name="Sakai H."/>
            <person name="Sato Y."/>
            <person name="Wilson G."/>
            <person name="Kumar K."/>
            <person name="McCouch S."/>
            <person name="Juretic N."/>
            <person name="Hoen D."/>
            <person name="Wright S."/>
            <person name="Bruskiewich R."/>
            <person name="Bureau T."/>
            <person name="Miyao A."/>
            <person name="Hirochika H."/>
            <person name="Nishikawa T."/>
            <person name="Kadowaki K."/>
            <person name="Sugiura M."/>
            <person name="Burr B."/>
            <person name="Sasaki T."/>
        </authorList>
    </citation>
    <scope>NUCLEOTIDE SEQUENCE [LARGE SCALE GENOMIC DNA]</scope>
    <source>
        <strain evidence="8">cv. Nipponbare</strain>
    </source>
</reference>
<evidence type="ECO:0000256" key="1">
    <source>
        <dbReference type="ARBA" id="ARBA00004141"/>
    </source>
</evidence>
<dbReference type="InterPro" id="IPR000109">
    <property type="entry name" value="POT_fam"/>
</dbReference>
<dbReference type="PANTHER" id="PTHR11654">
    <property type="entry name" value="OLIGOPEPTIDE TRANSPORTER-RELATED"/>
    <property type="match status" value="1"/>
</dbReference>
<dbReference type="GO" id="GO:0022857">
    <property type="term" value="F:transmembrane transporter activity"/>
    <property type="evidence" value="ECO:0007669"/>
    <property type="project" value="InterPro"/>
</dbReference>
<organism evidence="7 8">
    <name type="scientific">Oryza sativa subsp. japonica</name>
    <name type="common">Rice</name>
    <dbReference type="NCBI Taxonomy" id="39947"/>
    <lineage>
        <taxon>Eukaryota</taxon>
        <taxon>Viridiplantae</taxon>
        <taxon>Streptophyta</taxon>
        <taxon>Embryophyta</taxon>
        <taxon>Tracheophyta</taxon>
        <taxon>Spermatophyta</taxon>
        <taxon>Magnoliopsida</taxon>
        <taxon>Liliopsida</taxon>
        <taxon>Poales</taxon>
        <taxon>Poaceae</taxon>
        <taxon>BOP clade</taxon>
        <taxon>Oryzoideae</taxon>
        <taxon>Oryzeae</taxon>
        <taxon>Oryzinae</taxon>
        <taxon>Oryza</taxon>
        <taxon>Oryza sativa</taxon>
    </lineage>
</organism>
<evidence type="ECO:0007829" key="9">
    <source>
        <dbReference type="PeptideAtlas" id="A0A0N7KD56"/>
    </source>
</evidence>
<accession>A0A0N7KD56</accession>
<evidence type="ECO:0000256" key="4">
    <source>
        <dbReference type="ARBA" id="ARBA00022989"/>
    </source>
</evidence>
<evidence type="ECO:0000256" key="6">
    <source>
        <dbReference type="SAM" id="Phobius"/>
    </source>
</evidence>
<dbReference type="FunCoup" id="A0A0N7KD56">
    <property type="interactions" value="2"/>
</dbReference>
<dbReference type="Gene3D" id="1.20.1250.20">
    <property type="entry name" value="MFS general substrate transporter like domains"/>
    <property type="match status" value="2"/>
</dbReference>
<dbReference type="Pfam" id="PF00854">
    <property type="entry name" value="PTR2"/>
    <property type="match status" value="1"/>
</dbReference>
<sequence length="99" mass="11045">ILFWTIYAQMITFSVEQATTMDRRVGAGFEIPAASLTVFFVGDTIDRSRLDYFYWLLAVLSVLNLAAYLVCAKWAATAAATSREQQQQHTAVADADEKC</sequence>
<evidence type="ECO:0000256" key="2">
    <source>
        <dbReference type="ARBA" id="ARBA00005982"/>
    </source>
</evidence>
<keyword evidence="8" id="KW-1185">Reference proteome</keyword>
<dbReference type="GO" id="GO:0016020">
    <property type="term" value="C:membrane"/>
    <property type="evidence" value="ECO:0007669"/>
    <property type="project" value="UniProtKB-SubCell"/>
</dbReference>
<proteinExistence type="evidence at protein level"/>
<name>A0A0N7KD56_ORYSJ</name>
<evidence type="ECO:0000313" key="8">
    <source>
        <dbReference type="Proteomes" id="UP000059680"/>
    </source>
</evidence>
<keyword evidence="9" id="KW-1267">Proteomics identification</keyword>
<comment type="subcellular location">
    <subcellularLocation>
        <location evidence="1">Membrane</location>
        <topology evidence="1">Multi-pass membrane protein</topology>
    </subcellularLocation>
</comment>
<dbReference type="EMBL" id="AP014957">
    <property type="protein sequence ID" value="BAS72681.1"/>
    <property type="molecule type" value="Genomic_DNA"/>
</dbReference>
<reference evidence="7 8" key="3">
    <citation type="journal article" date="2013" name="Rice">
        <title>Improvement of the Oryza sativa Nipponbare reference genome using next generation sequence and optical map data.</title>
        <authorList>
            <person name="Kawahara Y."/>
            <person name="de la Bastide M."/>
            <person name="Hamilton J.P."/>
            <person name="Kanamori H."/>
            <person name="McCombie W.R."/>
            <person name="Ouyang S."/>
            <person name="Schwartz D.C."/>
            <person name="Tanaka T."/>
            <person name="Wu J."/>
            <person name="Zhou S."/>
            <person name="Childs K.L."/>
            <person name="Davidson R.M."/>
            <person name="Lin H."/>
            <person name="Quesada-Ocampo L."/>
            <person name="Vaillancourt B."/>
            <person name="Sakai H."/>
            <person name="Lee S.S."/>
            <person name="Kim J."/>
            <person name="Numa H."/>
            <person name="Itoh T."/>
            <person name="Buell C.R."/>
            <person name="Matsumoto T."/>
        </authorList>
    </citation>
    <scope>NUCLEOTIDE SEQUENCE [LARGE SCALE GENOMIC DNA]</scope>
    <source>
        <strain evidence="8">cv. Nipponbare</strain>
    </source>
</reference>